<evidence type="ECO:0000313" key="1">
    <source>
        <dbReference type="EMBL" id="PCK28994.1"/>
    </source>
</evidence>
<dbReference type="KEGG" id="rqi:C1M55_01865"/>
<sequence>MRTELEHARDRAEAMIGTRETRELGTVRPAESVAFAVATAETDPRFLDPEHPAFAVHPMYLPSLLRGPQGGSDREYRADGMFRDEVPGTDGIDVRLMAGGQSVTFLRPAPLGEAVVVGRVLDTVTTKGRAPDEFLLLSVTKTYRGAQSGAFAEVVEKFIVR</sequence>
<dbReference type="AlphaFoldDB" id="A0A1X0LMW3"/>
<dbReference type="RefSeq" id="WP_007731639.1">
    <property type="nucleotide sequence ID" value="NZ_AP023172.1"/>
</dbReference>
<accession>A0A2A5JHD2</accession>
<gene>
    <name evidence="1" type="ORF">CHR55_00925</name>
</gene>
<evidence type="ECO:0000313" key="2">
    <source>
        <dbReference type="Proteomes" id="UP000230886"/>
    </source>
</evidence>
<organism evidence="1 2">
    <name type="scientific">Rhodococcus qingshengii</name>
    <dbReference type="NCBI Taxonomy" id="334542"/>
    <lineage>
        <taxon>Bacteria</taxon>
        <taxon>Bacillati</taxon>
        <taxon>Actinomycetota</taxon>
        <taxon>Actinomycetes</taxon>
        <taxon>Mycobacteriales</taxon>
        <taxon>Nocardiaceae</taxon>
        <taxon>Rhodococcus</taxon>
        <taxon>Rhodococcus erythropolis group</taxon>
    </lineage>
</organism>
<accession>A0A1X0LMW3</accession>
<dbReference type="GeneID" id="64138359"/>
<dbReference type="Gene3D" id="3.10.129.10">
    <property type="entry name" value="Hotdog Thioesterase"/>
    <property type="match status" value="1"/>
</dbReference>
<protein>
    <submittedName>
        <fullName evidence="1">Uncharacterized protein</fullName>
    </submittedName>
</protein>
<dbReference type="InterPro" id="IPR029069">
    <property type="entry name" value="HotDog_dom_sf"/>
</dbReference>
<proteinExistence type="predicted"/>
<reference evidence="1 2" key="1">
    <citation type="submission" date="2017-07" db="EMBL/GenBank/DDBJ databases">
        <title>Draft sequence of Rhodococcus enclensis 23b-28.</title>
        <authorList>
            <person name="Besaury L."/>
            <person name="Sancelme M."/>
            <person name="Amato P."/>
            <person name="Lallement A."/>
            <person name="Delort A.-M."/>
        </authorList>
    </citation>
    <scope>NUCLEOTIDE SEQUENCE [LARGE SCALE GENOMIC DNA]</scope>
    <source>
        <strain evidence="1 2">23b-28</strain>
    </source>
</reference>
<dbReference type="EMBL" id="NOVD01000001">
    <property type="protein sequence ID" value="PCK28994.1"/>
    <property type="molecule type" value="Genomic_DNA"/>
</dbReference>
<dbReference type="Proteomes" id="UP000230886">
    <property type="component" value="Unassembled WGS sequence"/>
</dbReference>
<name>A0A1X0LMW3_RHOSG</name>
<dbReference type="SUPFAM" id="SSF54637">
    <property type="entry name" value="Thioesterase/thiol ester dehydrase-isomerase"/>
    <property type="match status" value="1"/>
</dbReference>
<comment type="caution">
    <text evidence="1">The sequence shown here is derived from an EMBL/GenBank/DDBJ whole genome shotgun (WGS) entry which is preliminary data.</text>
</comment>
<dbReference type="InterPro" id="IPR039569">
    <property type="entry name" value="FAS1-like_DH_region"/>
</dbReference>
<dbReference type="Pfam" id="PF13452">
    <property type="entry name" value="FAS1_DH_region"/>
    <property type="match status" value="1"/>
</dbReference>